<evidence type="ECO:0000256" key="4">
    <source>
        <dbReference type="ARBA" id="ARBA00013208"/>
    </source>
</evidence>
<reference evidence="9" key="1">
    <citation type="submission" date="2020-10" db="EMBL/GenBank/DDBJ databases">
        <authorList>
            <person name="Gilroy R."/>
        </authorList>
    </citation>
    <scope>NUCLEOTIDE SEQUENCE</scope>
    <source>
        <strain evidence="9">ChiBcec2-4451</strain>
    </source>
</reference>
<dbReference type="CDD" id="cd06530">
    <property type="entry name" value="S26_SPase_I"/>
    <property type="match status" value="1"/>
</dbReference>
<dbReference type="GO" id="GO:0006465">
    <property type="term" value="P:signal peptide processing"/>
    <property type="evidence" value="ECO:0007669"/>
    <property type="project" value="InterPro"/>
</dbReference>
<proteinExistence type="inferred from homology"/>
<dbReference type="Proteomes" id="UP000886723">
    <property type="component" value="Unassembled WGS sequence"/>
</dbReference>
<evidence type="ECO:0000256" key="7">
    <source>
        <dbReference type="RuleBase" id="RU362042"/>
    </source>
</evidence>
<protein>
    <recommendedName>
        <fullName evidence="4 7">Signal peptidase I</fullName>
        <ecNumber evidence="4 7">3.4.21.89</ecNumber>
    </recommendedName>
</protein>
<dbReference type="PROSITE" id="PS00761">
    <property type="entry name" value="SPASE_I_3"/>
    <property type="match status" value="1"/>
</dbReference>
<feature type="transmembrane region" description="Helical" evidence="7">
    <location>
        <begin position="9"/>
        <end position="31"/>
    </location>
</feature>
<dbReference type="PANTHER" id="PTHR43390:SF1">
    <property type="entry name" value="CHLOROPLAST PROCESSING PEPTIDASE"/>
    <property type="match status" value="1"/>
</dbReference>
<dbReference type="InterPro" id="IPR019757">
    <property type="entry name" value="Pept_S26A_signal_pept_1_Lys-AS"/>
</dbReference>
<dbReference type="InterPro" id="IPR019533">
    <property type="entry name" value="Peptidase_S26"/>
</dbReference>
<dbReference type="EMBL" id="DVON01000104">
    <property type="protein sequence ID" value="HIV12455.1"/>
    <property type="molecule type" value="Genomic_DNA"/>
</dbReference>
<dbReference type="PROSITE" id="PS00760">
    <property type="entry name" value="SPASE_I_2"/>
    <property type="match status" value="1"/>
</dbReference>
<dbReference type="GO" id="GO:0004252">
    <property type="term" value="F:serine-type endopeptidase activity"/>
    <property type="evidence" value="ECO:0007669"/>
    <property type="project" value="InterPro"/>
</dbReference>
<keyword evidence="5 7" id="KW-0378">Hydrolase</keyword>
<dbReference type="InterPro" id="IPR000223">
    <property type="entry name" value="Pept_S26A_signal_pept_1"/>
</dbReference>
<dbReference type="GO" id="GO:0009003">
    <property type="term" value="F:signal peptidase activity"/>
    <property type="evidence" value="ECO:0007669"/>
    <property type="project" value="UniProtKB-EC"/>
</dbReference>
<evidence type="ECO:0000256" key="6">
    <source>
        <dbReference type="PIRSR" id="PIRSR600223-1"/>
    </source>
</evidence>
<dbReference type="Pfam" id="PF10502">
    <property type="entry name" value="Peptidase_S26"/>
    <property type="match status" value="1"/>
</dbReference>
<evidence type="ECO:0000256" key="1">
    <source>
        <dbReference type="ARBA" id="ARBA00000677"/>
    </source>
</evidence>
<organism evidence="9 10">
    <name type="scientific">Candidatus Pullilachnospira stercoravium</name>
    <dbReference type="NCBI Taxonomy" id="2840913"/>
    <lineage>
        <taxon>Bacteria</taxon>
        <taxon>Bacillati</taxon>
        <taxon>Bacillota</taxon>
        <taxon>Clostridia</taxon>
        <taxon>Lachnospirales</taxon>
        <taxon>Lachnospiraceae</taxon>
        <taxon>Lachnospiraceae incertae sedis</taxon>
        <taxon>Candidatus Pullilachnospira</taxon>
    </lineage>
</organism>
<evidence type="ECO:0000256" key="5">
    <source>
        <dbReference type="ARBA" id="ARBA00022801"/>
    </source>
</evidence>
<reference evidence="9" key="2">
    <citation type="journal article" date="2021" name="PeerJ">
        <title>Extensive microbial diversity within the chicken gut microbiome revealed by metagenomics and culture.</title>
        <authorList>
            <person name="Gilroy R."/>
            <person name="Ravi A."/>
            <person name="Getino M."/>
            <person name="Pursley I."/>
            <person name="Horton D.L."/>
            <person name="Alikhan N.F."/>
            <person name="Baker D."/>
            <person name="Gharbi K."/>
            <person name="Hall N."/>
            <person name="Watson M."/>
            <person name="Adriaenssens E.M."/>
            <person name="Foster-Nyarko E."/>
            <person name="Jarju S."/>
            <person name="Secka A."/>
            <person name="Antonio M."/>
            <person name="Oren A."/>
            <person name="Chaudhuri R.R."/>
            <person name="La Ragione R."/>
            <person name="Hildebrand F."/>
            <person name="Pallen M.J."/>
        </authorList>
    </citation>
    <scope>NUCLEOTIDE SEQUENCE</scope>
    <source>
        <strain evidence="9">ChiBcec2-4451</strain>
    </source>
</reference>
<comment type="similarity">
    <text evidence="3 7">Belongs to the peptidase S26 family.</text>
</comment>
<feature type="active site" evidence="6">
    <location>
        <position position="40"/>
    </location>
</feature>
<dbReference type="GO" id="GO:0005886">
    <property type="term" value="C:plasma membrane"/>
    <property type="evidence" value="ECO:0007669"/>
    <property type="project" value="UniProtKB-SubCell"/>
</dbReference>
<keyword evidence="7" id="KW-0645">Protease</keyword>
<name>A0A9D1NUX0_9FIRM</name>
<comment type="catalytic activity">
    <reaction evidence="1 7">
        <text>Cleavage of hydrophobic, N-terminal signal or leader sequences from secreted and periplasmic proteins.</text>
        <dbReference type="EC" id="3.4.21.89"/>
    </reaction>
</comment>
<evidence type="ECO:0000259" key="8">
    <source>
        <dbReference type="Pfam" id="PF10502"/>
    </source>
</evidence>
<dbReference type="InterPro" id="IPR019758">
    <property type="entry name" value="Pept_S26A_signal_pept_1_CS"/>
</dbReference>
<dbReference type="PRINTS" id="PR00727">
    <property type="entry name" value="LEADERPTASE"/>
</dbReference>
<keyword evidence="7" id="KW-0812">Transmembrane</keyword>
<accession>A0A9D1NUX0</accession>
<feature type="domain" description="Peptidase S26" evidence="8">
    <location>
        <begin position="12"/>
        <end position="166"/>
    </location>
</feature>
<dbReference type="NCBIfam" id="TIGR02227">
    <property type="entry name" value="sigpep_I_bact"/>
    <property type="match status" value="1"/>
</dbReference>
<evidence type="ECO:0000256" key="2">
    <source>
        <dbReference type="ARBA" id="ARBA00004401"/>
    </source>
</evidence>
<evidence type="ECO:0000256" key="3">
    <source>
        <dbReference type="ARBA" id="ARBA00009370"/>
    </source>
</evidence>
<dbReference type="EC" id="3.4.21.89" evidence="4 7"/>
<evidence type="ECO:0000313" key="10">
    <source>
        <dbReference type="Proteomes" id="UP000886723"/>
    </source>
</evidence>
<dbReference type="SUPFAM" id="SSF51306">
    <property type="entry name" value="LexA/Signal peptidase"/>
    <property type="match status" value="1"/>
</dbReference>
<keyword evidence="7" id="KW-0472">Membrane</keyword>
<dbReference type="PANTHER" id="PTHR43390">
    <property type="entry name" value="SIGNAL PEPTIDASE I"/>
    <property type="match status" value="1"/>
</dbReference>
<dbReference type="AlphaFoldDB" id="A0A9D1NUX0"/>
<evidence type="ECO:0000313" key="9">
    <source>
        <dbReference type="EMBL" id="HIV12455.1"/>
    </source>
</evidence>
<comment type="caution">
    <text evidence="9">The sequence shown here is derived from an EMBL/GenBank/DDBJ whole genome shotgun (WGS) entry which is preliminary data.</text>
</comment>
<keyword evidence="7" id="KW-1133">Transmembrane helix</keyword>
<feature type="active site" evidence="6">
    <location>
        <position position="84"/>
    </location>
</feature>
<dbReference type="Gene3D" id="2.10.109.10">
    <property type="entry name" value="Umud Fragment, subunit A"/>
    <property type="match status" value="1"/>
</dbReference>
<gene>
    <name evidence="9" type="primary">lepB</name>
    <name evidence="9" type="ORF">IAA63_04865</name>
</gene>
<comment type="subcellular location">
    <subcellularLocation>
        <location evidence="2">Cell membrane</location>
        <topology evidence="2">Single-pass type II membrane protein</topology>
    </subcellularLocation>
    <subcellularLocation>
        <location evidence="7">Membrane</location>
        <topology evidence="7">Single-pass type II membrane protein</topology>
    </subcellularLocation>
</comment>
<sequence length="179" mass="19666">MAARKIKSVFVWAAEIAAVVIAAVVITVGFGKTTVMQEGSMDPTLAAGDVVLINRAAYKIGEPKRGDIIAYRVSEEENASTHIKRIIGLPGETISIQDGQILIDGETYQEKKNFPAIQNPGLAETEITLDKDEYFVLGDNRNNSEDSRFAGVGNIRRENIIGKLWFVASPWDKFGLLRI</sequence>
<dbReference type="InterPro" id="IPR036286">
    <property type="entry name" value="LexA/Signal_pep-like_sf"/>
</dbReference>